<reference evidence="9 10" key="1">
    <citation type="journal article" date="2015" name="Genome Announc.">
        <title>Expanding the biotechnology potential of lactobacilli through comparative genomics of 213 strains and associated genera.</title>
        <authorList>
            <person name="Sun Z."/>
            <person name="Harris H.M."/>
            <person name="McCann A."/>
            <person name="Guo C."/>
            <person name="Argimon S."/>
            <person name="Zhang W."/>
            <person name="Yang X."/>
            <person name="Jeffery I.B."/>
            <person name="Cooney J.C."/>
            <person name="Kagawa T.F."/>
            <person name="Liu W."/>
            <person name="Song Y."/>
            <person name="Salvetti E."/>
            <person name="Wrobel A."/>
            <person name="Rasinkangas P."/>
            <person name="Parkhill J."/>
            <person name="Rea M.C."/>
            <person name="O'Sullivan O."/>
            <person name="Ritari J."/>
            <person name="Douillard F.P."/>
            <person name="Paul Ross R."/>
            <person name="Yang R."/>
            <person name="Briner A.E."/>
            <person name="Felis G.E."/>
            <person name="de Vos W.M."/>
            <person name="Barrangou R."/>
            <person name="Klaenhammer T.R."/>
            <person name="Caufield P.W."/>
            <person name="Cui Y."/>
            <person name="Zhang H."/>
            <person name="O'Toole P.W."/>
        </authorList>
    </citation>
    <scope>NUCLEOTIDE SEQUENCE [LARGE SCALE GENOMIC DNA]</scope>
    <source>
        <strain evidence="9 10">JCM 15530</strain>
    </source>
</reference>
<dbReference type="InterPro" id="IPR052017">
    <property type="entry name" value="TSUP"/>
</dbReference>
<dbReference type="Proteomes" id="UP000050911">
    <property type="component" value="Unassembled WGS sequence"/>
</dbReference>
<keyword evidence="3" id="KW-0813">Transport</keyword>
<organism evidence="9 10">
    <name type="scientific">Secundilactobacillus kimchicus JCM 15530</name>
    <dbReference type="NCBI Taxonomy" id="1302272"/>
    <lineage>
        <taxon>Bacteria</taxon>
        <taxon>Bacillati</taxon>
        <taxon>Bacillota</taxon>
        <taxon>Bacilli</taxon>
        <taxon>Lactobacillales</taxon>
        <taxon>Lactobacillaceae</taxon>
        <taxon>Secundilactobacillus</taxon>
    </lineage>
</organism>
<evidence type="ECO:0000256" key="5">
    <source>
        <dbReference type="ARBA" id="ARBA00022692"/>
    </source>
</evidence>
<comment type="subcellular location">
    <subcellularLocation>
        <location evidence="1 8">Cell membrane</location>
        <topology evidence="1 8">Multi-pass membrane protein</topology>
    </subcellularLocation>
</comment>
<feature type="transmembrane region" description="Helical" evidence="8">
    <location>
        <begin position="188"/>
        <end position="204"/>
    </location>
</feature>
<sequence>MGTIIFLFLAGVAAGLLASTAGLASVASYPALLAVGLPPVLANVTNTAALIFSGLGAITSSIKELRGHWRQVSLFVALSLFGSVGGSWLLLAAPAESFEKVVPFFILIAALMLLISGRETGSSSSKDALKAARQHPLKRFLILLASYLGIVLVGAYTGYFGAAGGVLFLAFLSVILDDDFAVVNAIKNVIAFAGNFVATVIFIFRSHIVWHFVLVMGIGLFIGGYLGPVIVRHVNIKLLRSLIALAAIVLAIDLFVKAYFK</sequence>
<evidence type="ECO:0000256" key="7">
    <source>
        <dbReference type="ARBA" id="ARBA00023136"/>
    </source>
</evidence>
<evidence type="ECO:0000313" key="10">
    <source>
        <dbReference type="Proteomes" id="UP000050911"/>
    </source>
</evidence>
<accession>A0A0R1HS84</accession>
<evidence type="ECO:0000256" key="4">
    <source>
        <dbReference type="ARBA" id="ARBA00022475"/>
    </source>
</evidence>
<feature type="transmembrane region" description="Helical" evidence="8">
    <location>
        <begin position="210"/>
        <end position="231"/>
    </location>
</feature>
<dbReference type="GO" id="GO:0005886">
    <property type="term" value="C:plasma membrane"/>
    <property type="evidence" value="ECO:0007669"/>
    <property type="project" value="UniProtKB-SubCell"/>
</dbReference>
<dbReference type="EMBL" id="AZCX01000001">
    <property type="protein sequence ID" value="KRK49147.1"/>
    <property type="molecule type" value="Genomic_DNA"/>
</dbReference>
<protein>
    <recommendedName>
        <fullName evidence="8">Probable membrane transporter protein</fullName>
    </recommendedName>
</protein>
<gene>
    <name evidence="9" type="ORF">FC96_GL000065</name>
</gene>
<evidence type="ECO:0000256" key="1">
    <source>
        <dbReference type="ARBA" id="ARBA00004651"/>
    </source>
</evidence>
<evidence type="ECO:0000256" key="6">
    <source>
        <dbReference type="ARBA" id="ARBA00022989"/>
    </source>
</evidence>
<dbReference type="PANTHER" id="PTHR30269:SF0">
    <property type="entry name" value="MEMBRANE TRANSPORTER PROTEIN YFCA-RELATED"/>
    <property type="match status" value="1"/>
</dbReference>
<evidence type="ECO:0000256" key="8">
    <source>
        <dbReference type="RuleBase" id="RU363041"/>
    </source>
</evidence>
<dbReference type="PANTHER" id="PTHR30269">
    <property type="entry name" value="TRANSMEMBRANE PROTEIN YFCA"/>
    <property type="match status" value="1"/>
</dbReference>
<evidence type="ECO:0000256" key="3">
    <source>
        <dbReference type="ARBA" id="ARBA00022448"/>
    </source>
</evidence>
<evidence type="ECO:0000313" key="9">
    <source>
        <dbReference type="EMBL" id="KRK49147.1"/>
    </source>
</evidence>
<feature type="transmembrane region" description="Helical" evidence="8">
    <location>
        <begin position="238"/>
        <end position="260"/>
    </location>
</feature>
<dbReference type="InterPro" id="IPR002781">
    <property type="entry name" value="TM_pro_TauE-like"/>
</dbReference>
<keyword evidence="4 8" id="KW-1003">Cell membrane</keyword>
<keyword evidence="7 8" id="KW-0472">Membrane</keyword>
<dbReference type="PATRIC" id="fig|1302272.5.peg.64"/>
<keyword evidence="6 8" id="KW-1133">Transmembrane helix</keyword>
<feature type="transmembrane region" description="Helical" evidence="8">
    <location>
        <begin position="101"/>
        <end position="117"/>
    </location>
</feature>
<name>A0A0R1HS84_9LACO</name>
<dbReference type="Pfam" id="PF01925">
    <property type="entry name" value="TauE"/>
    <property type="match status" value="1"/>
</dbReference>
<feature type="transmembrane region" description="Helical" evidence="8">
    <location>
        <begin position="74"/>
        <end position="95"/>
    </location>
</feature>
<dbReference type="STRING" id="1302272.FC96_GL000065"/>
<keyword evidence="10" id="KW-1185">Reference proteome</keyword>
<evidence type="ECO:0000256" key="2">
    <source>
        <dbReference type="ARBA" id="ARBA00009142"/>
    </source>
</evidence>
<keyword evidence="5 8" id="KW-0812">Transmembrane</keyword>
<feature type="transmembrane region" description="Helical" evidence="8">
    <location>
        <begin position="40"/>
        <end position="62"/>
    </location>
</feature>
<comment type="caution">
    <text evidence="9">The sequence shown here is derived from an EMBL/GenBank/DDBJ whole genome shotgun (WGS) entry which is preliminary data.</text>
</comment>
<proteinExistence type="inferred from homology"/>
<dbReference type="AlphaFoldDB" id="A0A0R1HS84"/>
<feature type="transmembrane region" description="Helical" evidence="8">
    <location>
        <begin position="137"/>
        <end position="153"/>
    </location>
</feature>
<comment type="similarity">
    <text evidence="2 8">Belongs to the 4-toluene sulfonate uptake permease (TSUP) (TC 2.A.102) family.</text>
</comment>